<dbReference type="InterPro" id="IPR011034">
    <property type="entry name" value="Formyl_transferase-like_C_sf"/>
</dbReference>
<dbReference type="CDD" id="cd08704">
    <property type="entry name" value="Met_tRNA_FMT_C"/>
    <property type="match status" value="1"/>
</dbReference>
<sequence>MSGSSRLRAVFMGSPDFAVSSLEAVARTCELVLAVTQPDKPAGRGRKLMPPAVKEAALRLGVPVSQPVKVRDGTLAAQLQALEPDVIVVTAYGRILPRAILEVPRHGCINVHASLLPRWRGAAPIQRAVLAGDRETGVAIMRMEEGLDTGPVFRAVQTPIGPEETSGELFLRLATLGGDLLAAFLGEFPEVPPPTPQDPTLVTLAPILRKEEGVVDWTWSSGHVLNHIRGMDPWPAAVTGREGTPVKLYRPRPSPLARPDDAAPGEVLAVDRAGLHVACGDGVVLVAEVQAAGAKRMPAQAYAAGKAFKKGEGFSAPARGETE</sequence>
<name>A0ABT5E932_9BACT</name>
<dbReference type="HAMAP" id="MF_00182">
    <property type="entry name" value="Formyl_trans"/>
    <property type="match status" value="1"/>
</dbReference>
<dbReference type="GO" id="GO:0004479">
    <property type="term" value="F:methionyl-tRNA formyltransferase activity"/>
    <property type="evidence" value="ECO:0007669"/>
    <property type="project" value="UniProtKB-EC"/>
</dbReference>
<dbReference type="SUPFAM" id="SSF50486">
    <property type="entry name" value="FMT C-terminal domain-like"/>
    <property type="match status" value="1"/>
</dbReference>
<proteinExistence type="inferred from homology"/>
<dbReference type="NCBIfam" id="TIGR00460">
    <property type="entry name" value="fmt"/>
    <property type="match status" value="1"/>
</dbReference>
<evidence type="ECO:0000259" key="7">
    <source>
        <dbReference type="Pfam" id="PF02911"/>
    </source>
</evidence>
<evidence type="ECO:0000256" key="1">
    <source>
        <dbReference type="ARBA" id="ARBA00010699"/>
    </source>
</evidence>
<dbReference type="InterPro" id="IPR044135">
    <property type="entry name" value="Met-tRNA-FMT_C"/>
</dbReference>
<dbReference type="CDD" id="cd08646">
    <property type="entry name" value="FMT_core_Met-tRNA-FMT_N"/>
    <property type="match status" value="1"/>
</dbReference>
<comment type="catalytic activity">
    <reaction evidence="5">
        <text>L-methionyl-tRNA(fMet) + (6R)-10-formyltetrahydrofolate = N-formyl-L-methionyl-tRNA(fMet) + (6S)-5,6,7,8-tetrahydrofolate + H(+)</text>
        <dbReference type="Rhea" id="RHEA:24380"/>
        <dbReference type="Rhea" id="RHEA-COMP:9952"/>
        <dbReference type="Rhea" id="RHEA-COMP:9953"/>
        <dbReference type="ChEBI" id="CHEBI:15378"/>
        <dbReference type="ChEBI" id="CHEBI:57453"/>
        <dbReference type="ChEBI" id="CHEBI:78530"/>
        <dbReference type="ChEBI" id="CHEBI:78844"/>
        <dbReference type="ChEBI" id="CHEBI:195366"/>
        <dbReference type="EC" id="2.1.2.9"/>
    </reaction>
</comment>
<comment type="caution">
    <text evidence="8">The sequence shown here is derived from an EMBL/GenBank/DDBJ whole genome shotgun (WGS) entry which is preliminary data.</text>
</comment>
<dbReference type="InterPro" id="IPR002376">
    <property type="entry name" value="Formyl_transf_N"/>
</dbReference>
<dbReference type="Pfam" id="PF00551">
    <property type="entry name" value="Formyl_trans_N"/>
    <property type="match status" value="1"/>
</dbReference>
<dbReference type="RefSeq" id="WP_272090361.1">
    <property type="nucleotide sequence ID" value="NZ_JAQNDL010000003.1"/>
</dbReference>
<gene>
    <name evidence="5 8" type="primary">fmt</name>
    <name evidence="8" type="ORF">POL25_33400</name>
</gene>
<feature type="domain" description="Formyl transferase N-terminal" evidence="6">
    <location>
        <begin position="28"/>
        <end position="181"/>
    </location>
</feature>
<dbReference type="InterPro" id="IPR041711">
    <property type="entry name" value="Met-tRNA-FMT_N"/>
</dbReference>
<evidence type="ECO:0000256" key="2">
    <source>
        <dbReference type="ARBA" id="ARBA00012261"/>
    </source>
</evidence>
<comment type="similarity">
    <text evidence="1 5">Belongs to the Fmt family.</text>
</comment>
<feature type="domain" description="Formyl transferase C-terminal" evidence="7">
    <location>
        <begin position="208"/>
        <end position="306"/>
    </location>
</feature>
<protein>
    <recommendedName>
        <fullName evidence="2 5">Methionyl-tRNA formyltransferase</fullName>
        <ecNumber evidence="2 5">2.1.2.9</ecNumber>
    </recommendedName>
</protein>
<comment type="function">
    <text evidence="5">Attaches a formyl group to the free amino group of methionyl-tRNA(fMet). The formyl group appears to play a dual role in the initiator identity of N-formylmethionyl-tRNA by promoting its recognition by IF2 and preventing the misappropriation of this tRNA by the elongation apparatus.</text>
</comment>
<dbReference type="EC" id="2.1.2.9" evidence="2 5"/>
<dbReference type="PANTHER" id="PTHR11138:SF5">
    <property type="entry name" value="METHIONYL-TRNA FORMYLTRANSFERASE, MITOCHONDRIAL"/>
    <property type="match status" value="1"/>
</dbReference>
<organism evidence="8 9">
    <name type="scientific">Nannocystis bainbridge</name>
    <dbReference type="NCBI Taxonomy" id="2995303"/>
    <lineage>
        <taxon>Bacteria</taxon>
        <taxon>Pseudomonadati</taxon>
        <taxon>Myxococcota</taxon>
        <taxon>Polyangia</taxon>
        <taxon>Nannocystales</taxon>
        <taxon>Nannocystaceae</taxon>
        <taxon>Nannocystis</taxon>
    </lineage>
</organism>
<dbReference type="InterPro" id="IPR005793">
    <property type="entry name" value="Formyl_trans_C"/>
</dbReference>
<evidence type="ECO:0000256" key="3">
    <source>
        <dbReference type="ARBA" id="ARBA00022679"/>
    </source>
</evidence>
<evidence type="ECO:0000313" key="9">
    <source>
        <dbReference type="Proteomes" id="UP001221686"/>
    </source>
</evidence>
<dbReference type="Gene3D" id="3.40.50.12230">
    <property type="match status" value="1"/>
</dbReference>
<keyword evidence="9" id="KW-1185">Reference proteome</keyword>
<dbReference type="PANTHER" id="PTHR11138">
    <property type="entry name" value="METHIONYL-TRNA FORMYLTRANSFERASE"/>
    <property type="match status" value="1"/>
</dbReference>
<dbReference type="Proteomes" id="UP001221686">
    <property type="component" value="Unassembled WGS sequence"/>
</dbReference>
<evidence type="ECO:0000313" key="8">
    <source>
        <dbReference type="EMBL" id="MDC0721854.1"/>
    </source>
</evidence>
<dbReference type="Pfam" id="PF02911">
    <property type="entry name" value="Formyl_trans_C"/>
    <property type="match status" value="1"/>
</dbReference>
<evidence type="ECO:0000259" key="6">
    <source>
        <dbReference type="Pfam" id="PF00551"/>
    </source>
</evidence>
<dbReference type="EMBL" id="JAQNDL010000003">
    <property type="protein sequence ID" value="MDC0721854.1"/>
    <property type="molecule type" value="Genomic_DNA"/>
</dbReference>
<dbReference type="SUPFAM" id="SSF53328">
    <property type="entry name" value="Formyltransferase"/>
    <property type="match status" value="1"/>
</dbReference>
<evidence type="ECO:0000256" key="5">
    <source>
        <dbReference type="HAMAP-Rule" id="MF_00182"/>
    </source>
</evidence>
<keyword evidence="3 5" id="KW-0808">Transferase</keyword>
<dbReference type="InterPro" id="IPR036477">
    <property type="entry name" value="Formyl_transf_N_sf"/>
</dbReference>
<feature type="binding site" evidence="5">
    <location>
        <begin position="114"/>
        <end position="117"/>
    </location>
    <ligand>
        <name>(6S)-5,6,7,8-tetrahydrofolate</name>
        <dbReference type="ChEBI" id="CHEBI:57453"/>
    </ligand>
</feature>
<accession>A0ABT5E932</accession>
<evidence type="ECO:0000256" key="4">
    <source>
        <dbReference type="ARBA" id="ARBA00022917"/>
    </source>
</evidence>
<dbReference type="InterPro" id="IPR005794">
    <property type="entry name" value="Fmt"/>
</dbReference>
<reference evidence="8 9" key="1">
    <citation type="submission" date="2022-11" db="EMBL/GenBank/DDBJ databases">
        <title>Minimal conservation of predation-associated metabolite biosynthetic gene clusters underscores biosynthetic potential of Myxococcota including descriptions for ten novel species: Archangium lansinium sp. nov., Myxococcus landrumus sp. nov., Nannocystis bai.</title>
        <authorList>
            <person name="Ahearne A."/>
            <person name="Stevens C."/>
            <person name="Dowd S."/>
        </authorList>
    </citation>
    <scope>NUCLEOTIDE SEQUENCE [LARGE SCALE GENOMIC DNA]</scope>
    <source>
        <strain evidence="8 9">BB15-2</strain>
    </source>
</reference>
<keyword evidence="4 5" id="KW-0648">Protein biosynthesis</keyword>